<gene>
    <name evidence="5" type="primary">LOC107024896</name>
</gene>
<proteinExistence type="predicted"/>
<evidence type="ECO:0000256" key="1">
    <source>
        <dbReference type="SAM" id="MobiDB-lite"/>
    </source>
</evidence>
<keyword evidence="4" id="KW-1185">Reference proteome</keyword>
<dbReference type="InterPro" id="IPR025312">
    <property type="entry name" value="DUF4216"/>
</dbReference>
<evidence type="ECO:0000259" key="2">
    <source>
        <dbReference type="Pfam" id="PF13952"/>
    </source>
</evidence>
<protein>
    <submittedName>
        <fullName evidence="5">Uncharacterized protein LOC107024896</fullName>
    </submittedName>
</protein>
<reference evidence="5" key="2">
    <citation type="submission" date="2025-08" db="UniProtKB">
        <authorList>
            <consortium name="RefSeq"/>
        </authorList>
    </citation>
    <scope>IDENTIFICATION</scope>
</reference>
<feature type="domain" description="DUF4216" evidence="2">
    <location>
        <begin position="328"/>
        <end position="375"/>
    </location>
</feature>
<name>A0ABM1H758_SOLPN</name>
<feature type="domain" description="DUF4218" evidence="3">
    <location>
        <begin position="79"/>
        <end position="166"/>
    </location>
</feature>
<feature type="region of interest" description="Disordered" evidence="1">
    <location>
        <begin position="390"/>
        <end position="444"/>
    </location>
</feature>
<dbReference type="PANTHER" id="PTHR48258:SF8">
    <property type="entry name" value="DUF4216 DOMAIN-CONTAINING PROTEIN"/>
    <property type="match status" value="1"/>
</dbReference>
<dbReference type="PANTHER" id="PTHR48258">
    <property type="entry name" value="DUF4218 DOMAIN-CONTAINING PROTEIN-RELATED"/>
    <property type="match status" value="1"/>
</dbReference>
<dbReference type="Pfam" id="PF13952">
    <property type="entry name" value="DUF4216"/>
    <property type="match status" value="1"/>
</dbReference>
<dbReference type="Proteomes" id="UP000694930">
    <property type="component" value="Chromosome 7"/>
</dbReference>
<reference evidence="4" key="1">
    <citation type="journal article" date="2014" name="Nat. Genet.">
        <title>The genome of the stress-tolerant wild tomato species Solanum pennellii.</title>
        <authorList>
            <person name="Bolger A."/>
            <person name="Scossa F."/>
            <person name="Bolger M.E."/>
            <person name="Lanz C."/>
            <person name="Maumus F."/>
            <person name="Tohge T."/>
            <person name="Quesneville H."/>
            <person name="Alseekh S."/>
            <person name="Sorensen I."/>
            <person name="Lichtenstein G."/>
            <person name="Fich E.A."/>
            <person name="Conte M."/>
            <person name="Keller H."/>
            <person name="Schneeberger K."/>
            <person name="Schwacke R."/>
            <person name="Ofner I."/>
            <person name="Vrebalov J."/>
            <person name="Xu Y."/>
            <person name="Osorio S."/>
            <person name="Aflitos S.A."/>
            <person name="Schijlen E."/>
            <person name="Jimenez-Gomez J.M."/>
            <person name="Ryngajllo M."/>
            <person name="Kimura S."/>
            <person name="Kumar R."/>
            <person name="Koenig D."/>
            <person name="Headland L.R."/>
            <person name="Maloof J.N."/>
            <person name="Sinha N."/>
            <person name="van Ham R.C."/>
            <person name="Lankhorst R.K."/>
            <person name="Mao L."/>
            <person name="Vogel A."/>
            <person name="Arsova B."/>
            <person name="Panstruga R."/>
            <person name="Fei Z."/>
            <person name="Rose J.K."/>
            <person name="Zamir D."/>
            <person name="Carrari F."/>
            <person name="Giovannoni J.J."/>
            <person name="Weigel D."/>
            <person name="Usadel B."/>
            <person name="Fernie A.R."/>
        </authorList>
    </citation>
    <scope>NUCLEOTIDE SEQUENCE [LARGE SCALE GENOMIC DNA]</scope>
    <source>
        <strain evidence="4">cv. LA0716</strain>
    </source>
</reference>
<evidence type="ECO:0000313" key="4">
    <source>
        <dbReference type="Proteomes" id="UP000694930"/>
    </source>
</evidence>
<dbReference type="InterPro" id="IPR025452">
    <property type="entry name" value="DUF4218"/>
</dbReference>
<evidence type="ECO:0000313" key="5">
    <source>
        <dbReference type="RefSeq" id="XP_015081311.1"/>
    </source>
</evidence>
<sequence>MTNGEKSVFCGVLKTAKLPDGSASNISRCVQLAERKLSGYKTHDAHFMLDYLLPIPIKSILPDHVAIALIHLCSFFQRLYQKVITLEELDCLEVEITETINQLEQIFPPSFFDIMIHLPIYLANEVRLGGLVQNRWMYSTEREMGTFKSYILKRRYPEGCIAEARVEIDLSLFPIKGCPIEAKKTDPFVFDNKSLSQAHAFLLGNFDEIQEYIREHMQEVNNHPRRSKWSKAKDHCQNFSQWFETRALQEDVPDLIKQLSRGPNVVAKRYSGYLIIGYRFHIRQRDARRKTQNSGVTLVASTTSFASSKNKNLIAADLTYYGRIVDIVELDYYSHFKVVLFKCDWYEVEKDMYGLTYVYFNKRCSLEEPFVLASQEFDTQQLEVEYEKEFEDEFEEEFEDESEEECEEESENEYEDDSKDESDESEDEFEDDSIGHYRQNSQGSEGNTVKSVLLMYYSLNFLEAKDWLTTRSN</sequence>
<feature type="compositionally biased region" description="Acidic residues" evidence="1">
    <location>
        <begin position="390"/>
        <end position="432"/>
    </location>
</feature>
<dbReference type="Pfam" id="PF13960">
    <property type="entry name" value="DUF4218"/>
    <property type="match status" value="1"/>
</dbReference>
<evidence type="ECO:0000259" key="3">
    <source>
        <dbReference type="Pfam" id="PF13960"/>
    </source>
</evidence>
<accession>A0ABM1H758</accession>
<dbReference type="GeneID" id="107024896"/>
<dbReference type="RefSeq" id="XP_015081311.1">
    <property type="nucleotide sequence ID" value="XM_015225825.1"/>
</dbReference>
<organism evidence="4 5">
    <name type="scientific">Solanum pennellii</name>
    <name type="common">Tomato</name>
    <name type="synonym">Lycopersicon pennellii</name>
    <dbReference type="NCBI Taxonomy" id="28526"/>
    <lineage>
        <taxon>Eukaryota</taxon>
        <taxon>Viridiplantae</taxon>
        <taxon>Streptophyta</taxon>
        <taxon>Embryophyta</taxon>
        <taxon>Tracheophyta</taxon>
        <taxon>Spermatophyta</taxon>
        <taxon>Magnoliopsida</taxon>
        <taxon>eudicotyledons</taxon>
        <taxon>Gunneridae</taxon>
        <taxon>Pentapetalae</taxon>
        <taxon>asterids</taxon>
        <taxon>lamiids</taxon>
        <taxon>Solanales</taxon>
        <taxon>Solanaceae</taxon>
        <taxon>Solanoideae</taxon>
        <taxon>Solaneae</taxon>
        <taxon>Solanum</taxon>
        <taxon>Solanum subgen. Lycopersicon</taxon>
    </lineage>
</organism>